<protein>
    <submittedName>
        <fullName evidence="1">Uncharacterized protein</fullName>
    </submittedName>
</protein>
<keyword evidence="2" id="KW-1185">Reference proteome</keyword>
<sequence>MSAYIHRPVSNQQGYVQYLNNWYQQRGYQPQTYVYYEEPRRLQGDEYIATVKRECNIYSKLVRLATD</sequence>
<proteinExistence type="predicted"/>
<evidence type="ECO:0000313" key="1">
    <source>
        <dbReference type="EMBL" id="KZV81726.1"/>
    </source>
</evidence>
<gene>
    <name evidence="1" type="ORF">EXIGLDRAFT_779398</name>
</gene>
<reference evidence="1 2" key="1">
    <citation type="journal article" date="2016" name="Mol. Biol. Evol.">
        <title>Comparative Genomics of Early-Diverging Mushroom-Forming Fungi Provides Insights into the Origins of Lignocellulose Decay Capabilities.</title>
        <authorList>
            <person name="Nagy L.G."/>
            <person name="Riley R."/>
            <person name="Tritt A."/>
            <person name="Adam C."/>
            <person name="Daum C."/>
            <person name="Floudas D."/>
            <person name="Sun H."/>
            <person name="Yadav J.S."/>
            <person name="Pangilinan J."/>
            <person name="Larsson K.H."/>
            <person name="Matsuura K."/>
            <person name="Barry K."/>
            <person name="Labutti K."/>
            <person name="Kuo R."/>
            <person name="Ohm R.A."/>
            <person name="Bhattacharya S.S."/>
            <person name="Shirouzu T."/>
            <person name="Yoshinaga Y."/>
            <person name="Martin F.M."/>
            <person name="Grigoriev I.V."/>
            <person name="Hibbett D.S."/>
        </authorList>
    </citation>
    <scope>NUCLEOTIDE SEQUENCE [LARGE SCALE GENOMIC DNA]</scope>
    <source>
        <strain evidence="1 2">HHB12029</strain>
    </source>
</reference>
<evidence type="ECO:0000313" key="2">
    <source>
        <dbReference type="Proteomes" id="UP000077266"/>
    </source>
</evidence>
<organism evidence="1 2">
    <name type="scientific">Exidia glandulosa HHB12029</name>
    <dbReference type="NCBI Taxonomy" id="1314781"/>
    <lineage>
        <taxon>Eukaryota</taxon>
        <taxon>Fungi</taxon>
        <taxon>Dikarya</taxon>
        <taxon>Basidiomycota</taxon>
        <taxon>Agaricomycotina</taxon>
        <taxon>Agaricomycetes</taxon>
        <taxon>Auriculariales</taxon>
        <taxon>Exidiaceae</taxon>
        <taxon>Exidia</taxon>
    </lineage>
</organism>
<dbReference type="EMBL" id="KV426372">
    <property type="protein sequence ID" value="KZV81726.1"/>
    <property type="molecule type" value="Genomic_DNA"/>
</dbReference>
<accession>A0A165C342</accession>
<dbReference type="AlphaFoldDB" id="A0A165C342"/>
<dbReference type="Proteomes" id="UP000077266">
    <property type="component" value="Unassembled WGS sequence"/>
</dbReference>
<dbReference type="InParanoid" id="A0A165C342"/>
<name>A0A165C342_EXIGL</name>